<dbReference type="GO" id="GO:0009279">
    <property type="term" value="C:cell outer membrane"/>
    <property type="evidence" value="ECO:0007669"/>
    <property type="project" value="UniProtKB-SubCell"/>
</dbReference>
<dbReference type="EMBL" id="FQTV01000015">
    <property type="protein sequence ID" value="SHF85209.1"/>
    <property type="molecule type" value="Genomic_DNA"/>
</dbReference>
<dbReference type="Pfam" id="PF14322">
    <property type="entry name" value="SusD-like_3"/>
    <property type="match status" value="1"/>
</dbReference>
<evidence type="ECO:0000313" key="10">
    <source>
        <dbReference type="Proteomes" id="UP000184509"/>
    </source>
</evidence>
<feature type="domain" description="SusD-like N-terminal" evidence="8">
    <location>
        <begin position="23"/>
        <end position="229"/>
    </location>
</feature>
<evidence type="ECO:0000256" key="5">
    <source>
        <dbReference type="ARBA" id="ARBA00023237"/>
    </source>
</evidence>
<evidence type="ECO:0000256" key="3">
    <source>
        <dbReference type="ARBA" id="ARBA00022729"/>
    </source>
</evidence>
<dbReference type="InterPro" id="IPR011990">
    <property type="entry name" value="TPR-like_helical_dom_sf"/>
</dbReference>
<dbReference type="RefSeq" id="WP_073403160.1">
    <property type="nucleotide sequence ID" value="NZ_FQTV01000015.1"/>
</dbReference>
<dbReference type="Proteomes" id="UP000184509">
    <property type="component" value="Unassembled WGS sequence"/>
</dbReference>
<evidence type="ECO:0000313" key="9">
    <source>
        <dbReference type="EMBL" id="SHF85209.1"/>
    </source>
</evidence>
<evidence type="ECO:0000256" key="1">
    <source>
        <dbReference type="ARBA" id="ARBA00004442"/>
    </source>
</evidence>
<dbReference type="CDD" id="cd08977">
    <property type="entry name" value="SusD"/>
    <property type="match status" value="1"/>
</dbReference>
<feature type="signal peptide" evidence="6">
    <location>
        <begin position="1"/>
        <end position="20"/>
    </location>
</feature>
<dbReference type="PROSITE" id="PS51257">
    <property type="entry name" value="PROKAR_LIPOPROTEIN"/>
    <property type="match status" value="1"/>
</dbReference>
<protein>
    <submittedName>
        <fullName evidence="9">Starch-binding associating with outer membrane</fullName>
    </submittedName>
</protein>
<name>A0A1M5F132_9BACE</name>
<evidence type="ECO:0000256" key="6">
    <source>
        <dbReference type="SAM" id="SignalP"/>
    </source>
</evidence>
<dbReference type="InterPro" id="IPR012944">
    <property type="entry name" value="SusD_RagB_dom"/>
</dbReference>
<evidence type="ECO:0000259" key="8">
    <source>
        <dbReference type="Pfam" id="PF14322"/>
    </source>
</evidence>
<comment type="subcellular location">
    <subcellularLocation>
        <location evidence="1">Cell outer membrane</location>
    </subcellularLocation>
</comment>
<organism evidence="9 10">
    <name type="scientific">Bacteroides luti</name>
    <dbReference type="NCBI Taxonomy" id="1297750"/>
    <lineage>
        <taxon>Bacteria</taxon>
        <taxon>Pseudomonadati</taxon>
        <taxon>Bacteroidota</taxon>
        <taxon>Bacteroidia</taxon>
        <taxon>Bacteroidales</taxon>
        <taxon>Bacteroidaceae</taxon>
        <taxon>Bacteroides</taxon>
    </lineage>
</organism>
<comment type="similarity">
    <text evidence="2">Belongs to the SusD family.</text>
</comment>
<dbReference type="OrthoDB" id="1016139at2"/>
<reference evidence="9 10" key="1">
    <citation type="submission" date="2016-11" db="EMBL/GenBank/DDBJ databases">
        <authorList>
            <person name="Jaros S."/>
            <person name="Januszkiewicz K."/>
            <person name="Wedrychowicz H."/>
        </authorList>
    </citation>
    <scope>NUCLEOTIDE SEQUENCE [LARGE SCALE GENOMIC DNA]</scope>
    <source>
        <strain evidence="9 10">DSM 26991</strain>
    </source>
</reference>
<accession>A0A1M5F132</accession>
<keyword evidence="3 6" id="KW-0732">Signal</keyword>
<keyword evidence="5" id="KW-0998">Cell outer membrane</keyword>
<proteinExistence type="inferred from homology"/>
<evidence type="ECO:0000256" key="2">
    <source>
        <dbReference type="ARBA" id="ARBA00006275"/>
    </source>
</evidence>
<evidence type="ECO:0000259" key="7">
    <source>
        <dbReference type="Pfam" id="PF07980"/>
    </source>
</evidence>
<dbReference type="Gene3D" id="1.25.40.390">
    <property type="match status" value="1"/>
</dbReference>
<dbReference type="InterPro" id="IPR033985">
    <property type="entry name" value="SusD-like_N"/>
</dbReference>
<dbReference type="SUPFAM" id="SSF48452">
    <property type="entry name" value="TPR-like"/>
    <property type="match status" value="1"/>
</dbReference>
<keyword evidence="4" id="KW-0472">Membrane</keyword>
<keyword evidence="10" id="KW-1185">Reference proteome</keyword>
<evidence type="ECO:0000256" key="4">
    <source>
        <dbReference type="ARBA" id="ARBA00023136"/>
    </source>
</evidence>
<gene>
    <name evidence="9" type="ORF">SAMN05444405_11541</name>
</gene>
<feature type="chain" id="PRO_5012544799" evidence="6">
    <location>
        <begin position="21"/>
        <end position="534"/>
    </location>
</feature>
<dbReference type="Pfam" id="PF07980">
    <property type="entry name" value="SusD_RagB"/>
    <property type="match status" value="1"/>
</dbReference>
<dbReference type="AlphaFoldDB" id="A0A1M5F132"/>
<feature type="domain" description="RagB/SusD" evidence="7">
    <location>
        <begin position="348"/>
        <end position="530"/>
    </location>
</feature>
<sequence>MKKYIIICIALLTQFCILSSCDDYLALKPTDGVPRQDYWKTKEDVASFTTGLYSSMLNGDMVTRMFLWGEARADMIQSGNRKIDANIQRIIEGEISSDNKYCSWTPFYKTINQCNTLLKYAPDAQANDPSFSEKALKEYEAQAVAIRTLMYFYLVKTFGDVPFSLEAYVDNSQKMSMPKVSQTVILDSLVAQLGRVEANIPYNYGTDAAQNKGRITRYAADALLADIYLWKEDYENCVKMCDKVILSGQYALVSVSRSMEVTTGATVEENDTVYHPSASSVASLYNKVYAEGNSIESIFELQFETDILNPFYSMMTQTVATVMAKTDVLSEEIYIPTSKDDNSYYDIRSNLASKNGYIWKYVGKELDGSTFRAETEMTANWIIYRLSDVLLMKAEALTQIGIKSGEQSYLKEARACIEKVRVRANAVESTDLTFGQTEFDGKTLENFVLQERAREFAFEGKRWFDVLRQAKRDNYAGTNLDYLTQLAVYSAPADKVFSLQTKYKNHKSHYLPISKSELETNPALVQNEFYGENK</sequence>
<dbReference type="STRING" id="1297750.SAMN05444405_11541"/>